<evidence type="ECO:0000313" key="2">
    <source>
        <dbReference type="Proteomes" id="UP000325517"/>
    </source>
</evidence>
<dbReference type="KEGG" id="psyo:PB01_06445"/>
<organism evidence="1 2">
    <name type="scientific">Psychrobacillus glaciei</name>
    <dbReference type="NCBI Taxonomy" id="2283160"/>
    <lineage>
        <taxon>Bacteria</taxon>
        <taxon>Bacillati</taxon>
        <taxon>Bacillota</taxon>
        <taxon>Bacilli</taxon>
        <taxon>Bacillales</taxon>
        <taxon>Bacillaceae</taxon>
        <taxon>Psychrobacillus</taxon>
    </lineage>
</organism>
<proteinExistence type="predicted"/>
<sequence length="31" mass="3821">MKVYTFRLPKSVSSIMRVCIRMFRKEEVKKE</sequence>
<accession>A0A5J6SM23</accession>
<dbReference type="RefSeq" id="WP_151699433.1">
    <property type="nucleotide sequence ID" value="NZ_CP031223.1"/>
</dbReference>
<dbReference type="AlphaFoldDB" id="A0A5J6SM23"/>
<gene>
    <name evidence="1" type="primary">spoVM</name>
    <name evidence="1" type="ORF">PB01_06445</name>
</gene>
<evidence type="ECO:0000313" key="1">
    <source>
        <dbReference type="EMBL" id="QFF98493.1"/>
    </source>
</evidence>
<dbReference type="Proteomes" id="UP000325517">
    <property type="component" value="Chromosome"/>
</dbReference>
<dbReference type="NCBIfam" id="NF033436">
    <property type="entry name" value="SpoVM_broad"/>
    <property type="match status" value="1"/>
</dbReference>
<dbReference type="EMBL" id="CP031223">
    <property type="protein sequence ID" value="QFF98493.1"/>
    <property type="molecule type" value="Genomic_DNA"/>
</dbReference>
<dbReference type="OrthoDB" id="2737735at2"/>
<keyword evidence="2" id="KW-1185">Reference proteome</keyword>
<name>A0A5J6SM23_9BACI</name>
<protein>
    <submittedName>
        <fullName evidence="1">Stage V sporulation protein SpoVM</fullName>
    </submittedName>
</protein>
<reference evidence="1 2" key="1">
    <citation type="submission" date="2018-07" db="EMBL/GenBank/DDBJ databases">
        <title>Complete genome sequence of Psychrobacillus sp. PB01, isolated from iceberg, and comparative genome analysis of Psychrobacillus strains.</title>
        <authorList>
            <person name="Lee P.C."/>
        </authorList>
    </citation>
    <scope>NUCLEOTIDE SEQUENCE [LARGE SCALE GENOMIC DNA]</scope>
    <source>
        <strain evidence="1 2">PB01</strain>
    </source>
</reference>